<dbReference type="InParanoid" id="A0A1X7UTF3"/>
<reference evidence="1" key="1">
    <citation type="submission" date="2017-05" db="UniProtKB">
        <authorList>
            <consortium name="EnsemblMetazoa"/>
        </authorList>
    </citation>
    <scope>IDENTIFICATION</scope>
</reference>
<dbReference type="AlphaFoldDB" id="A0A1X7UTF3"/>
<organism evidence="1">
    <name type="scientific">Amphimedon queenslandica</name>
    <name type="common">Sponge</name>
    <dbReference type="NCBI Taxonomy" id="400682"/>
    <lineage>
        <taxon>Eukaryota</taxon>
        <taxon>Metazoa</taxon>
        <taxon>Porifera</taxon>
        <taxon>Demospongiae</taxon>
        <taxon>Heteroscleromorpha</taxon>
        <taxon>Haplosclerida</taxon>
        <taxon>Niphatidae</taxon>
        <taxon>Amphimedon</taxon>
    </lineage>
</organism>
<proteinExistence type="predicted"/>
<dbReference type="EnsemblMetazoa" id="Aqu2.1.30657_001">
    <property type="protein sequence ID" value="Aqu2.1.30657_001"/>
    <property type="gene ID" value="Aqu2.1.30657"/>
</dbReference>
<evidence type="ECO:0000313" key="1">
    <source>
        <dbReference type="EnsemblMetazoa" id="Aqu2.1.30657_001"/>
    </source>
</evidence>
<name>A0A1X7UTF3_AMPQE</name>
<protein>
    <submittedName>
        <fullName evidence="1">Uncharacterized protein</fullName>
    </submittedName>
</protein>
<accession>A0A1X7UTF3</accession>
<sequence length="139" mass="16345">MSFIAVKTSTSCHESTRDLWKPRNVERMHSQSYERLSMFLYICYLSQSYIIARWRLCPKHEILLQPNRFNHLTYVLACMVLRKKPCAKHQRSKHHVLSNKMDCVAKIRLHINARPQVGCGGIMVNSCYFTYHPILGYSI</sequence>